<dbReference type="GO" id="GO:0032418">
    <property type="term" value="P:lysosome localization"/>
    <property type="evidence" value="ECO:0007669"/>
    <property type="project" value="TreeGrafter"/>
</dbReference>
<evidence type="ECO:0008006" key="4">
    <source>
        <dbReference type="Google" id="ProtNLM"/>
    </source>
</evidence>
<dbReference type="GO" id="GO:0099078">
    <property type="term" value="C:BORC complex"/>
    <property type="evidence" value="ECO:0007669"/>
    <property type="project" value="TreeGrafter"/>
</dbReference>
<dbReference type="GeneTree" id="ENSGT00390000005889"/>
<dbReference type="GO" id="GO:0031083">
    <property type="term" value="C:BLOC-1 complex"/>
    <property type="evidence" value="ECO:0007669"/>
    <property type="project" value="TreeGrafter"/>
</dbReference>
<comment type="similarity">
    <text evidence="1">Belongs to the BLOC1S2 family.</text>
</comment>
<dbReference type="STRING" id="9305.ENSSHAP00000007473"/>
<dbReference type="GO" id="GO:0000930">
    <property type="term" value="C:gamma-tubulin complex"/>
    <property type="evidence" value="ECO:0007669"/>
    <property type="project" value="TreeGrafter"/>
</dbReference>
<name>G3VWB8_SARHA</name>
<dbReference type="InterPro" id="IPR019269">
    <property type="entry name" value="BLOC1_su2"/>
</dbReference>
<dbReference type="HOGENOM" id="CLU_110820_0_1_1"/>
<protein>
    <recommendedName>
        <fullName evidence="4">Biogenesis of lysosomal organelles complex 1 subunit 2</fullName>
    </recommendedName>
</protein>
<keyword evidence="3" id="KW-1185">Reference proteome</keyword>
<dbReference type="Pfam" id="PF10046">
    <property type="entry name" value="BLOC1_2"/>
    <property type="match status" value="1"/>
</dbReference>
<dbReference type="PANTHER" id="PTHR46479:SF1">
    <property type="entry name" value="BIOGENESIS OF LYSOSOME-RELATED ORGANELLES COMPLEX 1 SUBUNIT 2"/>
    <property type="match status" value="1"/>
</dbReference>
<sequence>FPSTSFSLFSFLPPFPKPNDTVVEMAGKATEPTKKDIMGLYQDMFSKRALYLTDELTATSKNYKLLKNMNKLTSLKYLKMKDITLNISRQLKDLNQKYITVQFYRNQIILTEERVIVLEQTAYKLDEYSKKLEAKYKKLG</sequence>
<accession>G3VWB8</accession>
<dbReference type="PANTHER" id="PTHR46479">
    <property type="entry name" value="BIOGENESIS OF LYSOSOME-RELATED ORGANELLES COMPLEX 1 SUBUNIT 2"/>
    <property type="match status" value="1"/>
</dbReference>
<dbReference type="InParanoid" id="G3VWB8"/>
<organism evidence="2 3">
    <name type="scientific">Sarcophilus harrisii</name>
    <name type="common">Tasmanian devil</name>
    <name type="synonym">Sarcophilus laniarius</name>
    <dbReference type="NCBI Taxonomy" id="9305"/>
    <lineage>
        <taxon>Eukaryota</taxon>
        <taxon>Metazoa</taxon>
        <taxon>Chordata</taxon>
        <taxon>Craniata</taxon>
        <taxon>Vertebrata</taxon>
        <taxon>Euteleostomi</taxon>
        <taxon>Mammalia</taxon>
        <taxon>Metatheria</taxon>
        <taxon>Dasyuromorphia</taxon>
        <taxon>Dasyuridae</taxon>
        <taxon>Sarcophilus</taxon>
    </lineage>
</organism>
<reference evidence="2" key="2">
    <citation type="submission" date="2025-08" db="UniProtKB">
        <authorList>
            <consortium name="Ensembl"/>
        </authorList>
    </citation>
    <scope>IDENTIFICATION</scope>
</reference>
<reference evidence="2" key="3">
    <citation type="submission" date="2025-09" db="UniProtKB">
        <authorList>
            <consortium name="Ensembl"/>
        </authorList>
    </citation>
    <scope>IDENTIFICATION</scope>
</reference>
<dbReference type="GO" id="GO:0043015">
    <property type="term" value="F:gamma-tubulin binding"/>
    <property type="evidence" value="ECO:0007669"/>
    <property type="project" value="TreeGrafter"/>
</dbReference>
<evidence type="ECO:0000256" key="1">
    <source>
        <dbReference type="ARBA" id="ARBA00008468"/>
    </source>
</evidence>
<dbReference type="AlphaFoldDB" id="G3VWB8"/>
<dbReference type="GO" id="GO:0016197">
    <property type="term" value="P:endosomal transport"/>
    <property type="evidence" value="ECO:0007669"/>
    <property type="project" value="TreeGrafter"/>
</dbReference>
<dbReference type="Proteomes" id="UP000007648">
    <property type="component" value="Unassembled WGS sequence"/>
</dbReference>
<evidence type="ECO:0000313" key="2">
    <source>
        <dbReference type="Ensembl" id="ENSSHAP00000007473.2"/>
    </source>
</evidence>
<evidence type="ECO:0000313" key="3">
    <source>
        <dbReference type="Proteomes" id="UP000007648"/>
    </source>
</evidence>
<dbReference type="Ensembl" id="ENSSHAT00000007535.2">
    <property type="protein sequence ID" value="ENSSHAP00000007473.2"/>
    <property type="gene ID" value="ENSSHAG00000006494.2"/>
</dbReference>
<proteinExistence type="inferred from homology"/>
<dbReference type="eggNOG" id="KOG4559">
    <property type="taxonomic scope" value="Eukaryota"/>
</dbReference>
<reference evidence="2 3" key="1">
    <citation type="journal article" date="2011" name="Proc. Natl. Acad. Sci. U.S.A.">
        <title>Genetic diversity and population structure of the endangered marsupial Sarcophilus harrisii (Tasmanian devil).</title>
        <authorList>
            <person name="Miller W."/>
            <person name="Hayes V.M."/>
            <person name="Ratan A."/>
            <person name="Petersen D.C."/>
            <person name="Wittekindt N.E."/>
            <person name="Miller J."/>
            <person name="Walenz B."/>
            <person name="Knight J."/>
            <person name="Qi J."/>
            <person name="Zhao F."/>
            <person name="Wang Q."/>
            <person name="Bedoya-Reina O.C."/>
            <person name="Katiyar N."/>
            <person name="Tomsho L.P."/>
            <person name="Kasson L.M."/>
            <person name="Hardie R.A."/>
            <person name="Woodbridge P."/>
            <person name="Tindall E.A."/>
            <person name="Bertelsen M.F."/>
            <person name="Dixon D."/>
            <person name="Pyecroft S."/>
            <person name="Helgen K.M."/>
            <person name="Lesk A.M."/>
            <person name="Pringle T.H."/>
            <person name="Patterson N."/>
            <person name="Zhang Y."/>
            <person name="Kreiss A."/>
            <person name="Woods G.M."/>
            <person name="Jones M.E."/>
            <person name="Schuster S.C."/>
        </authorList>
    </citation>
    <scope>NUCLEOTIDE SEQUENCE [LARGE SCALE GENOMIC DNA]</scope>
</reference>